<evidence type="ECO:0000256" key="11">
    <source>
        <dbReference type="ARBA" id="ARBA00023136"/>
    </source>
</evidence>
<evidence type="ECO:0000256" key="5">
    <source>
        <dbReference type="ARBA" id="ARBA00022547"/>
    </source>
</evidence>
<comment type="similarity">
    <text evidence="2 12">Belongs to the ATPase protein 8 family.</text>
</comment>
<keyword evidence="5 12" id="KW-0138">CF(0)</keyword>
<evidence type="ECO:0000256" key="10">
    <source>
        <dbReference type="ARBA" id="ARBA00023128"/>
    </source>
</evidence>
<dbReference type="Pfam" id="PF00895">
    <property type="entry name" value="ATP-synt_8"/>
    <property type="match status" value="1"/>
</dbReference>
<dbReference type="RefSeq" id="YP_011010306.1">
    <property type="nucleotide sequence ID" value="NC_085383.1"/>
</dbReference>
<dbReference type="EMBL" id="OR804131">
    <property type="protein sequence ID" value="WPW46921.1"/>
    <property type="molecule type" value="Genomic_DNA"/>
</dbReference>
<accession>A0AB38Z6B0</accession>
<reference evidence="14" key="1">
    <citation type="journal article" date="2024" name="Insect Syst Divers">
        <title>Skimming the skaters: genome skimming improves phylogenetic resolution of Halobatinae (Hemiptera: Gerridae).</title>
        <authorList>
            <person name="Chang J.J.M."/>
            <person name="Raupach M.J."/>
            <person name="Cheng L."/>
            <person name="Damgaard J."/>
            <person name="Hongjamrassilp W."/>
            <person name="Ip Y.C.A."/>
            <person name="Ng M.H.-C."/>
            <person name="Chan W.W.R."/>
            <person name="Kunning I."/>
            <person name="Liang B.J.Y."/>
            <person name="Maggioni D."/>
            <person name="Mana R.R."/>
            <person name="Mishra H."/>
            <person name="Mowe M.A.D."/>
            <person name="Wainwright B.J."/>
            <person name="Whitney J.L."/>
            <person name="Wolfe K."/>
            <person name="Yeo D.C.J."/>
            <person name="Huang D."/>
        </authorList>
    </citation>
    <scope>NUCLEOTIDE SEQUENCE</scope>
</reference>
<dbReference type="GO" id="GO:0031966">
    <property type="term" value="C:mitochondrial membrane"/>
    <property type="evidence" value="ECO:0007669"/>
    <property type="project" value="UniProtKB-SubCell"/>
</dbReference>
<keyword evidence="7 12" id="KW-0375">Hydrogen ion transport</keyword>
<dbReference type="InterPro" id="IPR001421">
    <property type="entry name" value="ATP8_metazoa"/>
</dbReference>
<dbReference type="AlphaFoldDB" id="A0AB38Z6B0"/>
<dbReference type="GeneID" id="87711223"/>
<evidence type="ECO:0000256" key="3">
    <source>
        <dbReference type="ARBA" id="ARBA00011291"/>
    </source>
</evidence>
<dbReference type="GO" id="GO:0045259">
    <property type="term" value="C:proton-transporting ATP synthase complex"/>
    <property type="evidence" value="ECO:0007669"/>
    <property type="project" value="UniProtKB-KW"/>
</dbReference>
<name>A0AB38Z6B0_9HEMI</name>
<evidence type="ECO:0000256" key="4">
    <source>
        <dbReference type="ARBA" id="ARBA00022448"/>
    </source>
</evidence>
<protein>
    <recommendedName>
        <fullName evidence="12">ATP synthase complex subunit 8</fullName>
    </recommendedName>
</protein>
<comment type="subunit">
    <text evidence="3">F-type ATPases have 2 components, CF(1) - the catalytic core - and CF(0) - the membrane proton channel.</text>
</comment>
<comment type="subcellular location">
    <subcellularLocation>
        <location evidence="1 12">Mitochondrion membrane</location>
        <topology evidence="1 12">Single-pass membrane protein</topology>
    </subcellularLocation>
</comment>
<feature type="transmembrane region" description="Helical" evidence="13">
    <location>
        <begin position="6"/>
        <end position="29"/>
    </location>
</feature>
<keyword evidence="9 12" id="KW-0406">Ion transport</keyword>
<dbReference type="GO" id="GO:0015078">
    <property type="term" value="F:proton transmembrane transporter activity"/>
    <property type="evidence" value="ECO:0007669"/>
    <property type="project" value="InterPro"/>
</dbReference>
<gene>
    <name evidence="14" type="primary">ATP8</name>
</gene>
<geneLocation type="mitochondrion" evidence="14"/>
<keyword evidence="6 12" id="KW-0812">Transmembrane</keyword>
<keyword evidence="10 12" id="KW-0496">Mitochondrion</keyword>
<evidence type="ECO:0000256" key="12">
    <source>
        <dbReference type="RuleBase" id="RU003661"/>
    </source>
</evidence>
<evidence type="ECO:0000256" key="8">
    <source>
        <dbReference type="ARBA" id="ARBA00022989"/>
    </source>
</evidence>
<proteinExistence type="inferred from homology"/>
<keyword evidence="8 13" id="KW-1133">Transmembrane helix</keyword>
<organism evidence="14">
    <name type="scientific">Metrocoris ciliatus</name>
    <dbReference type="NCBI Taxonomy" id="3095934"/>
    <lineage>
        <taxon>Eukaryota</taxon>
        <taxon>Metazoa</taxon>
        <taxon>Ecdysozoa</taxon>
        <taxon>Arthropoda</taxon>
        <taxon>Hexapoda</taxon>
        <taxon>Insecta</taxon>
        <taxon>Pterygota</taxon>
        <taxon>Neoptera</taxon>
        <taxon>Paraneoptera</taxon>
        <taxon>Hemiptera</taxon>
        <taxon>Heteroptera</taxon>
        <taxon>Gerromorpha</taxon>
        <taxon>Gerroidea</taxon>
        <taxon>Gerridae</taxon>
        <taxon>Halobatinae</taxon>
        <taxon>Metrocoris</taxon>
    </lineage>
</organism>
<evidence type="ECO:0000256" key="1">
    <source>
        <dbReference type="ARBA" id="ARBA00004304"/>
    </source>
</evidence>
<sequence>MPQMAPLSWLTLMIIFLMTMLMINTLMYFNKNYITKTGSKNNLKTSINWKW</sequence>
<keyword evidence="4 12" id="KW-0813">Transport</keyword>
<keyword evidence="11 13" id="KW-0472">Membrane</keyword>
<dbReference type="GO" id="GO:0015986">
    <property type="term" value="P:proton motive force-driven ATP synthesis"/>
    <property type="evidence" value="ECO:0007669"/>
    <property type="project" value="InterPro"/>
</dbReference>
<evidence type="ECO:0000256" key="6">
    <source>
        <dbReference type="ARBA" id="ARBA00022692"/>
    </source>
</evidence>
<evidence type="ECO:0000256" key="7">
    <source>
        <dbReference type="ARBA" id="ARBA00022781"/>
    </source>
</evidence>
<evidence type="ECO:0000256" key="9">
    <source>
        <dbReference type="ARBA" id="ARBA00023065"/>
    </source>
</evidence>
<evidence type="ECO:0000313" key="14">
    <source>
        <dbReference type="EMBL" id="WPW46921.1"/>
    </source>
</evidence>
<evidence type="ECO:0000256" key="13">
    <source>
        <dbReference type="SAM" id="Phobius"/>
    </source>
</evidence>
<evidence type="ECO:0000256" key="2">
    <source>
        <dbReference type="ARBA" id="ARBA00008892"/>
    </source>
</evidence>
<dbReference type="CTD" id="4509"/>